<keyword evidence="1" id="KW-0732">Signal</keyword>
<dbReference type="HOGENOM" id="CLU_1913702_0_0_7"/>
<evidence type="ECO:0000313" key="2">
    <source>
        <dbReference type="EMBL" id="EIM62403.1"/>
    </source>
</evidence>
<dbReference type="AlphaFoldDB" id="I5AYU0"/>
<name>I5AYU0_9BACT</name>
<feature type="signal peptide" evidence="1">
    <location>
        <begin position="1"/>
        <end position="26"/>
    </location>
</feature>
<organism evidence="2 3">
    <name type="scientific">Desulfobacter postgatei 2ac9</name>
    <dbReference type="NCBI Taxonomy" id="879212"/>
    <lineage>
        <taxon>Bacteria</taxon>
        <taxon>Pseudomonadati</taxon>
        <taxon>Thermodesulfobacteriota</taxon>
        <taxon>Desulfobacteria</taxon>
        <taxon>Desulfobacterales</taxon>
        <taxon>Desulfobacteraceae</taxon>
        <taxon>Desulfobacter</taxon>
    </lineage>
</organism>
<evidence type="ECO:0000313" key="3">
    <source>
        <dbReference type="Proteomes" id="UP000005778"/>
    </source>
</evidence>
<evidence type="ECO:0000256" key="1">
    <source>
        <dbReference type="SAM" id="SignalP"/>
    </source>
</evidence>
<reference evidence="2 3" key="1">
    <citation type="submission" date="2011-09" db="EMBL/GenBank/DDBJ databases">
        <authorList>
            <consortium name="US DOE Joint Genome Institute (JGI-PGF)"/>
            <person name="Lucas S."/>
            <person name="Han J."/>
            <person name="Lapidus A."/>
            <person name="Cheng J.-F."/>
            <person name="Goodwin L."/>
            <person name="Pitluck S."/>
            <person name="Peters L."/>
            <person name="Land M.L."/>
            <person name="Hauser L."/>
            <person name="Orellana R."/>
            <person name="Lovley D."/>
            <person name="Woyke T.J."/>
        </authorList>
    </citation>
    <scope>NUCLEOTIDE SEQUENCE [LARGE SCALE GENOMIC DNA]</scope>
    <source>
        <strain evidence="2 3">2ac9</strain>
    </source>
</reference>
<dbReference type="PROSITE" id="PS51257">
    <property type="entry name" value="PROKAR_LIPOPROTEIN"/>
    <property type="match status" value="1"/>
</dbReference>
<keyword evidence="3" id="KW-1185">Reference proteome</keyword>
<reference evidence="2 3" key="2">
    <citation type="submission" date="2012-02" db="EMBL/GenBank/DDBJ databases">
        <title>Improved High-Quality Draft sequence of Desulfobacter postgatei 2ac9.</title>
        <authorList>
            <consortium name="US DOE Joint Genome Institute"/>
            <person name="Lucas S."/>
            <person name="Han J."/>
            <person name="Lapidus A."/>
            <person name="Cheng J.-F."/>
            <person name="Goodwin L."/>
            <person name="Pitluck S."/>
            <person name="Peters L."/>
            <person name="Ovchinnikova G."/>
            <person name="Held B."/>
            <person name="Detter J.C."/>
            <person name="Han C."/>
            <person name="Tapia R."/>
            <person name="Land M."/>
            <person name="Hauser L."/>
            <person name="Kyrpides N."/>
            <person name="Ivanova N."/>
            <person name="Pagani I."/>
            <person name="Orellana R."/>
            <person name="Lovley D."/>
            <person name="Woyke T."/>
        </authorList>
    </citation>
    <scope>NUCLEOTIDE SEQUENCE [LARGE SCALE GENOMIC DNA]</scope>
    <source>
        <strain evidence="2 3">2ac9</strain>
    </source>
</reference>
<dbReference type="Proteomes" id="UP000005778">
    <property type="component" value="Chromosome"/>
</dbReference>
<accession>I5AYU0</accession>
<dbReference type="EMBL" id="CM001488">
    <property type="protein sequence ID" value="EIM62403.1"/>
    <property type="molecule type" value="Genomic_DNA"/>
</dbReference>
<gene>
    <name evidence="2" type="ORF">DespoDRAFT_00379</name>
</gene>
<proteinExistence type="predicted"/>
<feature type="chain" id="PRO_5003700338" evidence="1">
    <location>
        <begin position="27"/>
        <end position="132"/>
    </location>
</feature>
<protein>
    <submittedName>
        <fullName evidence="2">Uncharacterized protein</fullName>
    </submittedName>
</protein>
<sequence>MRYSPSINDSPCCLAFLAFILLLAVAACSTGQPEMNKAGGEFDAVKTAAPSVSKVDKLQGRWRSRSDTCATIEIKGNIFLSLYNEEIVSNGVLTFVNNCQERFHDPQGEFFIVSNEADALCYHLTVVGDTFL</sequence>